<accession>A0A9Q0HA30</accession>
<keyword evidence="4" id="KW-1185">Reference proteome</keyword>
<evidence type="ECO:0000259" key="2">
    <source>
        <dbReference type="Pfam" id="PF07393"/>
    </source>
</evidence>
<dbReference type="GO" id="GO:0006893">
    <property type="term" value="P:Golgi to plasma membrane transport"/>
    <property type="evidence" value="ECO:0007669"/>
    <property type="project" value="TreeGrafter"/>
</dbReference>
<evidence type="ECO:0000313" key="4">
    <source>
        <dbReference type="Proteomes" id="UP001141806"/>
    </source>
</evidence>
<dbReference type="GO" id="GO:0000145">
    <property type="term" value="C:exocyst"/>
    <property type="evidence" value="ECO:0007669"/>
    <property type="project" value="TreeGrafter"/>
</dbReference>
<dbReference type="Proteomes" id="UP001141806">
    <property type="component" value="Unassembled WGS sequence"/>
</dbReference>
<dbReference type="GO" id="GO:0006887">
    <property type="term" value="P:exocytosis"/>
    <property type="evidence" value="ECO:0007669"/>
    <property type="project" value="TreeGrafter"/>
</dbReference>
<dbReference type="InterPro" id="IPR048627">
    <property type="entry name" value="Sec10_HB"/>
</dbReference>
<dbReference type="AlphaFoldDB" id="A0A9Q0HA30"/>
<dbReference type="EMBL" id="JAMYWD010000009">
    <property type="protein sequence ID" value="KAJ4960895.1"/>
    <property type="molecule type" value="Genomic_DNA"/>
</dbReference>
<organism evidence="3 4">
    <name type="scientific">Protea cynaroides</name>
    <dbReference type="NCBI Taxonomy" id="273540"/>
    <lineage>
        <taxon>Eukaryota</taxon>
        <taxon>Viridiplantae</taxon>
        <taxon>Streptophyta</taxon>
        <taxon>Embryophyta</taxon>
        <taxon>Tracheophyta</taxon>
        <taxon>Spermatophyta</taxon>
        <taxon>Magnoliopsida</taxon>
        <taxon>Proteales</taxon>
        <taxon>Proteaceae</taxon>
        <taxon>Protea</taxon>
    </lineage>
</organism>
<name>A0A9Q0HA30_9MAGN</name>
<sequence>MNLRDRLSTSSFVIHCTDHFQFQSHLRPHLLVKCLYARELPCILDADSSSQFCTVGLFSQSRLCLIFCPWRISRMVCWFRDVMGITSTVKMLSAGERYFEASDILRNAILACQSAYSQRVTANQTIDLIKYLMDFGAEAASVAQKFRAFAEEDIGRQGIVVPSAVGNATASKGLEVAVANLQDCCNELEIRLLARFDVASQRRKLATMAEYAKKISQTRSSFLEIRRLTRRHKNLIENYRLWVVVILDVEDENVAVAEKSSETSGSSNNSKELCSSPASDPVKCFQLTLRSTAVVPVMLWWGGQDPRPFLFFCDIGGQSKEFFLFMGCFSEAEPEFLTLRILGEAAVTCHSSLRHFNFSLRDQIISPILCKIKHTYVKLVLHLKVVIVSWVGIDFRVIYVGAFGSSYFRHEFPMCTSSIVNYSLFLDMVSMTAVLLPCSKAQGARGHCK</sequence>
<dbReference type="InterPro" id="IPR009976">
    <property type="entry name" value="Sec10-like"/>
</dbReference>
<feature type="compositionally biased region" description="Low complexity" evidence="1">
    <location>
        <begin position="262"/>
        <end position="272"/>
    </location>
</feature>
<proteinExistence type="predicted"/>
<feature type="domain" description="Exocyst complex component Sec10-like alpha-helical bundle" evidence="2">
    <location>
        <begin position="138"/>
        <end position="213"/>
    </location>
</feature>
<evidence type="ECO:0000313" key="3">
    <source>
        <dbReference type="EMBL" id="KAJ4960895.1"/>
    </source>
</evidence>
<protein>
    <recommendedName>
        <fullName evidence="2">Exocyst complex component Sec10-like alpha-helical bundle domain-containing protein</fullName>
    </recommendedName>
</protein>
<feature type="region of interest" description="Disordered" evidence="1">
    <location>
        <begin position="258"/>
        <end position="277"/>
    </location>
</feature>
<comment type="caution">
    <text evidence="3">The sequence shown here is derived from an EMBL/GenBank/DDBJ whole genome shotgun (WGS) entry which is preliminary data.</text>
</comment>
<dbReference type="OrthoDB" id="125856at2759"/>
<reference evidence="3" key="1">
    <citation type="journal article" date="2023" name="Plant J.">
        <title>The genome of the king protea, Protea cynaroides.</title>
        <authorList>
            <person name="Chang J."/>
            <person name="Duong T.A."/>
            <person name="Schoeman C."/>
            <person name="Ma X."/>
            <person name="Roodt D."/>
            <person name="Barker N."/>
            <person name="Li Z."/>
            <person name="Van de Peer Y."/>
            <person name="Mizrachi E."/>
        </authorList>
    </citation>
    <scope>NUCLEOTIDE SEQUENCE</scope>
    <source>
        <tissue evidence="3">Young leaves</tissue>
    </source>
</reference>
<dbReference type="PANTHER" id="PTHR12100">
    <property type="entry name" value="SEC10"/>
    <property type="match status" value="1"/>
</dbReference>
<dbReference type="PANTHER" id="PTHR12100:SF0">
    <property type="entry name" value="EXOCYST COMPLEX COMPONENT 5"/>
    <property type="match status" value="1"/>
</dbReference>
<dbReference type="Pfam" id="PF07393">
    <property type="entry name" value="Sec10_HB"/>
    <property type="match status" value="1"/>
</dbReference>
<evidence type="ECO:0000256" key="1">
    <source>
        <dbReference type="SAM" id="MobiDB-lite"/>
    </source>
</evidence>
<gene>
    <name evidence="3" type="ORF">NE237_020805</name>
</gene>